<proteinExistence type="predicted"/>
<dbReference type="Proteomes" id="UP001164539">
    <property type="component" value="Chromosome 4"/>
</dbReference>
<reference evidence="1 2" key="1">
    <citation type="journal article" date="2023" name="Science">
        <title>Complex scaffold remodeling in plant triterpene biosynthesis.</title>
        <authorList>
            <person name="De La Pena R."/>
            <person name="Hodgson H."/>
            <person name="Liu J.C."/>
            <person name="Stephenson M.J."/>
            <person name="Martin A.C."/>
            <person name="Owen C."/>
            <person name="Harkess A."/>
            <person name="Leebens-Mack J."/>
            <person name="Jimenez L.E."/>
            <person name="Osbourn A."/>
            <person name="Sattely E.S."/>
        </authorList>
    </citation>
    <scope>NUCLEOTIDE SEQUENCE [LARGE SCALE GENOMIC DNA]</scope>
    <source>
        <strain evidence="2">cv. JPN11</strain>
        <tissue evidence="1">Leaf</tissue>
    </source>
</reference>
<name>A0ACC1YAT8_MELAZ</name>
<evidence type="ECO:0000313" key="2">
    <source>
        <dbReference type="Proteomes" id="UP001164539"/>
    </source>
</evidence>
<accession>A0ACC1YAT8</accession>
<gene>
    <name evidence="1" type="ORF">OWV82_008077</name>
</gene>
<dbReference type="EMBL" id="CM051397">
    <property type="protein sequence ID" value="KAJ4720214.1"/>
    <property type="molecule type" value="Genomic_DNA"/>
</dbReference>
<protein>
    <submittedName>
        <fullName evidence="1">Uncharacterized protein</fullName>
    </submittedName>
</protein>
<sequence>MAKTQKPHHLTAIVMLLFSLLLTISQYSSARQLHDYLPQNLAVPEPTATSFRIALPSDKVEASPKKVKQQPRHDMEAKQNSEMRSFVSASAPKLAGKYRPLVLNILPKGTVPPSGPSKGINDVKN</sequence>
<evidence type="ECO:0000313" key="1">
    <source>
        <dbReference type="EMBL" id="KAJ4720214.1"/>
    </source>
</evidence>
<comment type="caution">
    <text evidence="1">The sequence shown here is derived from an EMBL/GenBank/DDBJ whole genome shotgun (WGS) entry which is preliminary data.</text>
</comment>
<keyword evidence="2" id="KW-1185">Reference proteome</keyword>
<organism evidence="1 2">
    <name type="scientific">Melia azedarach</name>
    <name type="common">Chinaberry tree</name>
    <dbReference type="NCBI Taxonomy" id="155640"/>
    <lineage>
        <taxon>Eukaryota</taxon>
        <taxon>Viridiplantae</taxon>
        <taxon>Streptophyta</taxon>
        <taxon>Embryophyta</taxon>
        <taxon>Tracheophyta</taxon>
        <taxon>Spermatophyta</taxon>
        <taxon>Magnoliopsida</taxon>
        <taxon>eudicotyledons</taxon>
        <taxon>Gunneridae</taxon>
        <taxon>Pentapetalae</taxon>
        <taxon>rosids</taxon>
        <taxon>malvids</taxon>
        <taxon>Sapindales</taxon>
        <taxon>Meliaceae</taxon>
        <taxon>Melia</taxon>
    </lineage>
</organism>